<feature type="non-terminal residue" evidence="7">
    <location>
        <position position="492"/>
    </location>
</feature>
<dbReference type="Gene3D" id="1.10.630.10">
    <property type="entry name" value="Cytochrome P450"/>
    <property type="match status" value="1"/>
</dbReference>
<reference evidence="7 8" key="1">
    <citation type="journal article" date="2024" name="Commun. Biol.">
        <title>Comparative genomic analysis of thermophilic fungi reveals convergent evolutionary adaptations and gene losses.</title>
        <authorList>
            <person name="Steindorff A.S."/>
            <person name="Aguilar-Pontes M.V."/>
            <person name="Robinson A.J."/>
            <person name="Andreopoulos B."/>
            <person name="LaButti K."/>
            <person name="Kuo A."/>
            <person name="Mondo S."/>
            <person name="Riley R."/>
            <person name="Otillar R."/>
            <person name="Haridas S."/>
            <person name="Lipzen A."/>
            <person name="Grimwood J."/>
            <person name="Schmutz J."/>
            <person name="Clum A."/>
            <person name="Reid I.D."/>
            <person name="Moisan M.C."/>
            <person name="Butler G."/>
            <person name="Nguyen T.T.M."/>
            <person name="Dewar K."/>
            <person name="Conant G."/>
            <person name="Drula E."/>
            <person name="Henrissat B."/>
            <person name="Hansel C."/>
            <person name="Singer S."/>
            <person name="Hutchinson M.I."/>
            <person name="de Vries R.P."/>
            <person name="Natvig D.O."/>
            <person name="Powell A.J."/>
            <person name="Tsang A."/>
            <person name="Grigoriev I.V."/>
        </authorList>
    </citation>
    <scope>NUCLEOTIDE SEQUENCE [LARGE SCALE GENOMIC DNA]</scope>
    <source>
        <strain evidence="7 8">CBS 494.80</strain>
    </source>
</reference>
<evidence type="ECO:0000313" key="7">
    <source>
        <dbReference type="EMBL" id="KAL2068381.1"/>
    </source>
</evidence>
<dbReference type="SUPFAM" id="SSF48264">
    <property type="entry name" value="Cytochrome P450"/>
    <property type="match status" value="1"/>
</dbReference>
<dbReference type="PANTHER" id="PTHR24305:SF166">
    <property type="entry name" value="CYTOCHROME P450 12A4, MITOCHONDRIAL-RELATED"/>
    <property type="match status" value="1"/>
</dbReference>
<dbReference type="InterPro" id="IPR017972">
    <property type="entry name" value="Cyt_P450_CS"/>
</dbReference>
<organism evidence="7 8">
    <name type="scientific">Oculimacula yallundae</name>
    <dbReference type="NCBI Taxonomy" id="86028"/>
    <lineage>
        <taxon>Eukaryota</taxon>
        <taxon>Fungi</taxon>
        <taxon>Dikarya</taxon>
        <taxon>Ascomycota</taxon>
        <taxon>Pezizomycotina</taxon>
        <taxon>Leotiomycetes</taxon>
        <taxon>Helotiales</taxon>
        <taxon>Ploettnerulaceae</taxon>
        <taxon>Oculimacula</taxon>
    </lineage>
</organism>
<keyword evidence="6" id="KW-0472">Membrane</keyword>
<keyword evidence="3 5" id="KW-0479">Metal-binding</keyword>
<feature type="transmembrane region" description="Helical" evidence="6">
    <location>
        <begin position="45"/>
        <end position="63"/>
    </location>
</feature>
<evidence type="ECO:0000256" key="3">
    <source>
        <dbReference type="ARBA" id="ARBA00022723"/>
    </source>
</evidence>
<keyword evidence="6" id="KW-0812">Transmembrane</keyword>
<dbReference type="InterPro" id="IPR001128">
    <property type="entry name" value="Cyt_P450"/>
</dbReference>
<evidence type="ECO:0000313" key="8">
    <source>
        <dbReference type="Proteomes" id="UP001595075"/>
    </source>
</evidence>
<keyword evidence="8" id="KW-1185">Reference proteome</keyword>
<evidence type="ECO:0000256" key="1">
    <source>
        <dbReference type="ARBA" id="ARBA00001971"/>
    </source>
</evidence>
<evidence type="ECO:0000256" key="6">
    <source>
        <dbReference type="SAM" id="Phobius"/>
    </source>
</evidence>
<keyword evidence="5" id="KW-0560">Oxidoreductase</keyword>
<comment type="cofactor">
    <cofactor evidence="1">
        <name>heme</name>
        <dbReference type="ChEBI" id="CHEBI:30413"/>
    </cofactor>
</comment>
<dbReference type="PROSITE" id="PS00086">
    <property type="entry name" value="CYTOCHROME_P450"/>
    <property type="match status" value="1"/>
</dbReference>
<dbReference type="PANTHER" id="PTHR24305">
    <property type="entry name" value="CYTOCHROME P450"/>
    <property type="match status" value="1"/>
</dbReference>
<accession>A0ABR4CEJ4</accession>
<keyword evidence="4 5" id="KW-0408">Iron</keyword>
<dbReference type="PRINTS" id="PR00385">
    <property type="entry name" value="P450"/>
</dbReference>
<evidence type="ECO:0000256" key="2">
    <source>
        <dbReference type="ARBA" id="ARBA00010617"/>
    </source>
</evidence>
<name>A0ABR4CEJ4_9HELO</name>
<keyword evidence="5" id="KW-0349">Heme</keyword>
<dbReference type="InterPro" id="IPR050121">
    <property type="entry name" value="Cytochrome_P450_monoxygenase"/>
</dbReference>
<dbReference type="InterPro" id="IPR002403">
    <property type="entry name" value="Cyt_P450_E_grp-IV"/>
</dbReference>
<dbReference type="EMBL" id="JAZHXI010000009">
    <property type="protein sequence ID" value="KAL2068381.1"/>
    <property type="molecule type" value="Genomic_DNA"/>
</dbReference>
<comment type="caution">
    <text evidence="7">The sequence shown here is derived from an EMBL/GenBank/DDBJ whole genome shotgun (WGS) entry which is preliminary data.</text>
</comment>
<dbReference type="Pfam" id="PF00067">
    <property type="entry name" value="p450"/>
    <property type="match status" value="1"/>
</dbReference>
<sequence length="492" mass="54746">MANRYLASFGLMSIGLGLTSASHNAALFSYTRASIYTILFYLPLYLTWKLFLYPFYFSPLLALPQAPRENGWRSFFYRSNSQDVLRWMESVPNDGMIRYLDILNMEAIAITTPKGAGEFLQIKADQYMKNPRIMGILKNVIGNGLLVSGGADHKTQRKHLLPAFSPKVIKNLYPLFWSKASEMATLMKRDIQSTSPSQLSAPIRIDDWAGRVALDIIGIAGFGSEFSSLSNPHTELNTLYRAAFLPSDASKLIFGLSMVTTPKLVNWMPGESSALLRKAIAAVTGWVRGMVTKRQAEMLVGKVGSSEKTVQRDIISTAMNTGAFSTEDLVRQSINILAAGHETSATAVTWGIYVLSQPRYNHIQKRLREEIRANLPSPSLGKNITSEMIDNLPYLDAVSKEIMRVYAPVPVVGRVPMEDTELLGTRIPKGTPVRVHIWALNLSRKLWGEDAHEFNPERWLVGDEKANGGATDRLAYLPFGYGPRSCVGRGEY</sequence>
<dbReference type="Proteomes" id="UP001595075">
    <property type="component" value="Unassembled WGS sequence"/>
</dbReference>
<evidence type="ECO:0008006" key="9">
    <source>
        <dbReference type="Google" id="ProtNLM"/>
    </source>
</evidence>
<gene>
    <name evidence="7" type="ORF">VTL71DRAFT_16479</name>
</gene>
<proteinExistence type="inferred from homology"/>
<keyword evidence="5" id="KW-0503">Monooxygenase</keyword>
<comment type="similarity">
    <text evidence="2 5">Belongs to the cytochrome P450 family.</text>
</comment>
<dbReference type="PRINTS" id="PR00465">
    <property type="entry name" value="EP450IV"/>
</dbReference>
<evidence type="ECO:0000256" key="5">
    <source>
        <dbReference type="RuleBase" id="RU000461"/>
    </source>
</evidence>
<keyword evidence="6" id="KW-1133">Transmembrane helix</keyword>
<protein>
    <recommendedName>
        <fullName evidence="9">Cytochrome P450</fullName>
    </recommendedName>
</protein>
<evidence type="ECO:0000256" key="4">
    <source>
        <dbReference type="ARBA" id="ARBA00023004"/>
    </source>
</evidence>
<dbReference type="InterPro" id="IPR036396">
    <property type="entry name" value="Cyt_P450_sf"/>
</dbReference>